<feature type="region of interest" description="Disordered" evidence="10">
    <location>
        <begin position="69"/>
        <end position="119"/>
    </location>
</feature>
<feature type="compositionally biased region" description="Basic residues" evidence="10">
    <location>
        <begin position="330"/>
        <end position="339"/>
    </location>
</feature>
<evidence type="ECO:0000256" key="3">
    <source>
        <dbReference type="ARBA" id="ARBA00022679"/>
    </source>
</evidence>
<accession>A0A7K8PSM3</accession>
<organism evidence="12 13">
    <name type="scientific">Cochlearius cochlearius</name>
    <name type="common">Boat-billed heron</name>
    <dbReference type="NCBI Taxonomy" id="110676"/>
    <lineage>
        <taxon>Eukaryota</taxon>
        <taxon>Metazoa</taxon>
        <taxon>Chordata</taxon>
        <taxon>Craniata</taxon>
        <taxon>Vertebrata</taxon>
        <taxon>Euteleostomi</taxon>
        <taxon>Archelosauria</taxon>
        <taxon>Archosauria</taxon>
        <taxon>Dinosauria</taxon>
        <taxon>Saurischia</taxon>
        <taxon>Theropoda</taxon>
        <taxon>Coelurosauria</taxon>
        <taxon>Aves</taxon>
        <taxon>Neognathae</taxon>
        <taxon>Neoaves</taxon>
        <taxon>Aequornithes</taxon>
        <taxon>Pelecaniformes</taxon>
        <taxon>Ardeidae</taxon>
        <taxon>Cochlearius</taxon>
    </lineage>
</organism>
<evidence type="ECO:0000313" key="12">
    <source>
        <dbReference type="EMBL" id="NXE82387.1"/>
    </source>
</evidence>
<evidence type="ECO:0000313" key="13">
    <source>
        <dbReference type="Proteomes" id="UP000525205"/>
    </source>
</evidence>
<feature type="non-terminal residue" evidence="12">
    <location>
        <position position="339"/>
    </location>
</feature>
<evidence type="ECO:0000256" key="7">
    <source>
        <dbReference type="ARBA" id="ARBA00023015"/>
    </source>
</evidence>
<keyword evidence="8" id="KW-0804">Transcription</keyword>
<evidence type="ECO:0000256" key="9">
    <source>
        <dbReference type="PROSITE-ProRule" id="PRU00175"/>
    </source>
</evidence>
<evidence type="ECO:0000256" key="1">
    <source>
        <dbReference type="ARBA" id="ARBA00000900"/>
    </source>
</evidence>
<dbReference type="EC" id="2.3.2.27" evidence="2"/>
<keyword evidence="5 9" id="KW-0863">Zinc-finger</keyword>
<protein>
    <recommendedName>
        <fullName evidence="2">RING-type E3 ubiquitin transferase</fullName>
        <ecNumber evidence="2">2.3.2.27</ecNumber>
    </recommendedName>
</protein>
<keyword evidence="13" id="KW-1185">Reference proteome</keyword>
<dbReference type="GO" id="GO:0006513">
    <property type="term" value="P:protein monoubiquitination"/>
    <property type="evidence" value="ECO:0007669"/>
    <property type="project" value="TreeGrafter"/>
</dbReference>
<feature type="compositionally biased region" description="Basic residues" evidence="10">
    <location>
        <begin position="311"/>
        <end position="321"/>
    </location>
</feature>
<evidence type="ECO:0000256" key="4">
    <source>
        <dbReference type="ARBA" id="ARBA00022723"/>
    </source>
</evidence>
<feature type="compositionally biased region" description="Low complexity" evidence="10">
    <location>
        <begin position="234"/>
        <end position="262"/>
    </location>
</feature>
<dbReference type="PROSITE" id="PS00518">
    <property type="entry name" value="ZF_RING_1"/>
    <property type="match status" value="1"/>
</dbReference>
<feature type="compositionally biased region" description="Polar residues" evidence="10">
    <location>
        <begin position="90"/>
        <end position="106"/>
    </location>
</feature>
<dbReference type="SMART" id="SM00184">
    <property type="entry name" value="RING"/>
    <property type="match status" value="1"/>
</dbReference>
<sequence length="339" mass="36781">MATEAEWICPICRDAQKGIAFVQPCEHQFCLGCILRWAKRTSNCPLCRVVMQKVKFSVREGGDYLEYDLTPPTEPSVTSSQAGRAPGRLGNSSPQRPAASLPSSPQGMPFPGEQGAAGTEARATMGGLLPEVWAALFQQNQHLLYPVLPWLRQELEAIYEEEWWLAMAAEKLILHALCCYGLDEEAVVQRMQSGLEEHTAQLVHGLIDVIVQRCSQEAWALLYAYTDGEEDESPAASSRPPASQGGTTDSSLASPSSPAGSDVEAQPSTSQAALRAQPQEEPGQAAAAGPSAQACSRSPCAPGRGRDRSRGGPRRASKRRAPGPQDSPQPRKRRLRRRR</sequence>
<dbReference type="InterPro" id="IPR017907">
    <property type="entry name" value="Znf_RING_CS"/>
</dbReference>
<reference evidence="12 13" key="1">
    <citation type="submission" date="2019-09" db="EMBL/GenBank/DDBJ databases">
        <title>Bird 10,000 Genomes (B10K) Project - Family phase.</title>
        <authorList>
            <person name="Zhang G."/>
        </authorList>
    </citation>
    <scope>NUCLEOTIDE SEQUENCE [LARGE SCALE GENOMIC DNA]</scope>
    <source>
        <strain evidence="12">B10K-CU-031-03</strain>
        <tissue evidence="12">Muscle</tissue>
    </source>
</reference>
<dbReference type="PANTHER" id="PTHR46077:SF1">
    <property type="entry name" value="TOP1 BINDING ARGININE_SERINE RICH PROTEIN, E3 UBIQUITIN LIGASE"/>
    <property type="match status" value="1"/>
</dbReference>
<dbReference type="PANTHER" id="PTHR46077">
    <property type="entry name" value="E3 UBIQUITIN-PROTEIN LIGASE TOPORS"/>
    <property type="match status" value="1"/>
</dbReference>
<feature type="compositionally biased region" description="Low complexity" evidence="10">
    <location>
        <begin position="276"/>
        <end position="294"/>
    </location>
</feature>
<comment type="caution">
    <text evidence="12">The sequence shown here is derived from an EMBL/GenBank/DDBJ whole genome shotgun (WGS) entry which is preliminary data.</text>
</comment>
<evidence type="ECO:0000256" key="6">
    <source>
        <dbReference type="ARBA" id="ARBA00022833"/>
    </source>
</evidence>
<keyword evidence="3" id="KW-0808">Transferase</keyword>
<dbReference type="GO" id="GO:0008270">
    <property type="term" value="F:zinc ion binding"/>
    <property type="evidence" value="ECO:0007669"/>
    <property type="project" value="UniProtKB-KW"/>
</dbReference>
<feature type="region of interest" description="Disordered" evidence="10">
    <location>
        <begin position="230"/>
        <end position="339"/>
    </location>
</feature>
<keyword evidence="6" id="KW-0862">Zinc</keyword>
<dbReference type="Gene3D" id="3.30.40.10">
    <property type="entry name" value="Zinc/RING finger domain, C3HC4 (zinc finger)"/>
    <property type="match status" value="1"/>
</dbReference>
<dbReference type="InterPro" id="IPR013083">
    <property type="entry name" value="Znf_RING/FYVE/PHD"/>
</dbReference>
<feature type="non-terminal residue" evidence="12">
    <location>
        <position position="1"/>
    </location>
</feature>
<dbReference type="SUPFAM" id="SSF57850">
    <property type="entry name" value="RING/U-box"/>
    <property type="match status" value="1"/>
</dbReference>
<feature type="domain" description="RING-type" evidence="11">
    <location>
        <begin position="9"/>
        <end position="48"/>
    </location>
</feature>
<evidence type="ECO:0000256" key="2">
    <source>
        <dbReference type="ARBA" id="ARBA00012483"/>
    </source>
</evidence>
<dbReference type="InterPro" id="IPR018957">
    <property type="entry name" value="Znf_C3HC4_RING-type"/>
</dbReference>
<proteinExistence type="predicted"/>
<dbReference type="GO" id="GO:0061630">
    <property type="term" value="F:ubiquitin protein ligase activity"/>
    <property type="evidence" value="ECO:0007669"/>
    <property type="project" value="UniProtKB-EC"/>
</dbReference>
<dbReference type="AlphaFoldDB" id="A0A7K8PSM3"/>
<keyword evidence="12" id="KW-0436">Ligase</keyword>
<dbReference type="EMBL" id="VWPP01000602">
    <property type="protein sequence ID" value="NXE82387.1"/>
    <property type="molecule type" value="Genomic_DNA"/>
</dbReference>
<dbReference type="PROSITE" id="PS50089">
    <property type="entry name" value="ZF_RING_2"/>
    <property type="match status" value="1"/>
</dbReference>
<keyword evidence="4" id="KW-0479">Metal-binding</keyword>
<dbReference type="GO" id="GO:0000209">
    <property type="term" value="P:protein polyubiquitination"/>
    <property type="evidence" value="ECO:0007669"/>
    <property type="project" value="TreeGrafter"/>
</dbReference>
<name>A0A7K8PSM3_COCCO</name>
<evidence type="ECO:0000259" key="11">
    <source>
        <dbReference type="PROSITE" id="PS50089"/>
    </source>
</evidence>
<comment type="catalytic activity">
    <reaction evidence="1">
        <text>S-ubiquitinyl-[E2 ubiquitin-conjugating enzyme]-L-cysteine + [acceptor protein]-L-lysine = [E2 ubiquitin-conjugating enzyme]-L-cysteine + N(6)-ubiquitinyl-[acceptor protein]-L-lysine.</text>
        <dbReference type="EC" id="2.3.2.27"/>
    </reaction>
</comment>
<evidence type="ECO:0000256" key="5">
    <source>
        <dbReference type="ARBA" id="ARBA00022771"/>
    </source>
</evidence>
<dbReference type="GO" id="GO:0016874">
    <property type="term" value="F:ligase activity"/>
    <property type="evidence" value="ECO:0007669"/>
    <property type="project" value="UniProtKB-KW"/>
</dbReference>
<evidence type="ECO:0000256" key="10">
    <source>
        <dbReference type="SAM" id="MobiDB-lite"/>
    </source>
</evidence>
<keyword evidence="7" id="KW-0805">Transcription regulation</keyword>
<gene>
    <name evidence="12" type="primary">Topors_0</name>
    <name evidence="12" type="ORF">COCCOC_R12962</name>
</gene>
<evidence type="ECO:0000256" key="8">
    <source>
        <dbReference type="ARBA" id="ARBA00023163"/>
    </source>
</evidence>
<dbReference type="Proteomes" id="UP000525205">
    <property type="component" value="Unassembled WGS sequence"/>
</dbReference>
<dbReference type="InterPro" id="IPR001841">
    <property type="entry name" value="Znf_RING"/>
</dbReference>
<dbReference type="Pfam" id="PF00097">
    <property type="entry name" value="zf-C3HC4"/>
    <property type="match status" value="1"/>
</dbReference>